<gene>
    <name evidence="3" type="ORF">BJ980_003244</name>
</gene>
<dbReference type="GO" id="GO:0016740">
    <property type="term" value="F:transferase activity"/>
    <property type="evidence" value="ECO:0007669"/>
    <property type="project" value="UniProtKB-KW"/>
</dbReference>
<dbReference type="Proteomes" id="UP000540656">
    <property type="component" value="Unassembled WGS sequence"/>
</dbReference>
<dbReference type="EMBL" id="JACCAA010000001">
    <property type="protein sequence ID" value="NYG60321.1"/>
    <property type="molecule type" value="Genomic_DNA"/>
</dbReference>
<dbReference type="PANTHER" id="PTHR43685">
    <property type="entry name" value="GLYCOSYLTRANSFERASE"/>
    <property type="match status" value="1"/>
</dbReference>
<feature type="transmembrane region" description="Helical" evidence="2">
    <location>
        <begin position="677"/>
        <end position="700"/>
    </location>
</feature>
<accession>A0A7Y9S112</accession>
<name>A0A7Y9S112_9ACTN</name>
<dbReference type="RefSeq" id="WP_179503261.1">
    <property type="nucleotide sequence ID" value="NZ_JACCAA010000001.1"/>
</dbReference>
<feature type="transmembrane region" description="Helical" evidence="2">
    <location>
        <begin position="445"/>
        <end position="478"/>
    </location>
</feature>
<dbReference type="AlphaFoldDB" id="A0A7Y9S112"/>
<comment type="caution">
    <text evidence="3">The sequence shown here is derived from an EMBL/GenBank/DDBJ whole genome shotgun (WGS) entry which is preliminary data.</text>
</comment>
<keyword evidence="2" id="KW-1133">Transmembrane helix</keyword>
<feature type="transmembrane region" description="Helical" evidence="2">
    <location>
        <begin position="748"/>
        <end position="769"/>
    </location>
</feature>
<keyword evidence="2" id="KW-0472">Membrane</keyword>
<dbReference type="PANTHER" id="PTHR43685:SF3">
    <property type="entry name" value="SLR2126 PROTEIN"/>
    <property type="match status" value="1"/>
</dbReference>
<dbReference type="Pfam" id="PF13641">
    <property type="entry name" value="Glyco_tranf_2_3"/>
    <property type="match status" value="1"/>
</dbReference>
<dbReference type="InterPro" id="IPR050834">
    <property type="entry name" value="Glycosyltransf_2"/>
</dbReference>
<feature type="transmembrane region" description="Helical" evidence="2">
    <location>
        <begin position="653"/>
        <end position="670"/>
    </location>
</feature>
<proteinExistence type="predicted"/>
<dbReference type="InterPro" id="IPR029044">
    <property type="entry name" value="Nucleotide-diphossugar_trans"/>
</dbReference>
<keyword evidence="2" id="KW-0812">Transmembrane</keyword>
<evidence type="ECO:0000256" key="2">
    <source>
        <dbReference type="SAM" id="Phobius"/>
    </source>
</evidence>
<sequence>MTVTALLVSHDGVRWLPAVLAGLLDQQRRPDRILAVDTGSTDDSVALLTDSLGPDSVLSHPGSFPEAVAHAVELIDTEWVWLLHDDANPHPDALAELLSAAESRGADIAGPKLREWPSLRRLLELGVTISGAGRRETGLERGEYDQGQHDEIREVLAVNTAGMLVRRSVLVELGGFDPQLPVFGNDIDFGWRATRAGHTAIVVPQAVVFHAEAATRGARRTPLTGQHGHIAERRAAIYTLLVNTPGRNLAWQWLRLVFGSLVRVLGFLLARAPRLAGDEIVALAGIHAHPGRIRTGRRARRDLGDPRSPRLKKLMAPWWLPARHGIDFVTDVGTAVVNQGRDAAERRRATRMAESGTHETGPTPDDADELAADSSVIARLVTNPTALATVALVLFALWGAREALGPLTGGALSPAPETAGSWWRLITEGWHEIGQGTDAPSPAYLLPLAVLGTILLGSATAAVSAVFLLAIPVAGWGAWRFGRVVAELGSGQPASRLILGWGAAAWAAVPAASGAWGQGRLGFIVAAALLPWLAHAAIGFFEPGIDRRWRAGWRTGLLLALLTAFTPGAWVFGVLLALVALGLVLGFAPAIARRRTVWGPVLVAVLVPPLLLLPGAVGMLGNDVSALFLEAGRVMAKPGTVDLLAGRLPGPSAPQWIGLLLVPVAIVALLRSRTRLAVVGCWLVVALASVETLVLSRVTIDLPAGATRPGLGFTLMVIQGALIVAVVIAGHGLWASFSGANFSLRQPLAALMVACAVIVPVGGLGWWVIDGDNLLHRPGESEVPAYMAQAAEEGAGHGVLMLHGDIESGFTWRVHREDGITLGEDEVLALTGPDKKLDAQVSELLSAPTPELTKQLPEQGIDYVVMPAPADGQVAATLDAATGMVQASSSDRRTRAWQFEKGAPDDAVEGDAPAWHPFLLAWQVIALLVVIVLCGPSRKEQA</sequence>
<feature type="transmembrane region" description="Helical" evidence="2">
    <location>
        <begin position="597"/>
        <end position="620"/>
    </location>
</feature>
<feature type="transmembrane region" description="Helical" evidence="2">
    <location>
        <begin position="914"/>
        <end position="934"/>
    </location>
</feature>
<feature type="transmembrane region" description="Helical" evidence="2">
    <location>
        <begin position="498"/>
        <end position="516"/>
    </location>
</feature>
<keyword evidence="3" id="KW-0808">Transferase</keyword>
<dbReference type="SUPFAM" id="SSF53448">
    <property type="entry name" value="Nucleotide-diphospho-sugar transferases"/>
    <property type="match status" value="1"/>
</dbReference>
<feature type="transmembrane region" description="Helical" evidence="2">
    <location>
        <begin position="712"/>
        <end position="736"/>
    </location>
</feature>
<evidence type="ECO:0000313" key="3">
    <source>
        <dbReference type="EMBL" id="NYG60321.1"/>
    </source>
</evidence>
<organism evidence="3 4">
    <name type="scientific">Nocardioides daedukensis</name>
    <dbReference type="NCBI Taxonomy" id="634462"/>
    <lineage>
        <taxon>Bacteria</taxon>
        <taxon>Bacillati</taxon>
        <taxon>Actinomycetota</taxon>
        <taxon>Actinomycetes</taxon>
        <taxon>Propionibacteriales</taxon>
        <taxon>Nocardioidaceae</taxon>
        <taxon>Nocardioides</taxon>
    </lineage>
</organism>
<evidence type="ECO:0000313" key="4">
    <source>
        <dbReference type="Proteomes" id="UP000540656"/>
    </source>
</evidence>
<dbReference type="Gene3D" id="3.90.550.10">
    <property type="entry name" value="Spore Coat Polysaccharide Biosynthesis Protein SpsA, Chain A"/>
    <property type="match status" value="1"/>
</dbReference>
<feature type="region of interest" description="Disordered" evidence="1">
    <location>
        <begin position="341"/>
        <end position="369"/>
    </location>
</feature>
<protein>
    <submittedName>
        <fullName evidence="3">GT2 family glycosyltransferase</fullName>
    </submittedName>
</protein>
<keyword evidence="4" id="KW-1185">Reference proteome</keyword>
<feature type="transmembrane region" description="Helical" evidence="2">
    <location>
        <begin position="561"/>
        <end position="585"/>
    </location>
</feature>
<reference evidence="3 4" key="1">
    <citation type="submission" date="2020-07" db="EMBL/GenBank/DDBJ databases">
        <title>Sequencing the genomes of 1000 actinobacteria strains.</title>
        <authorList>
            <person name="Klenk H.-P."/>
        </authorList>
    </citation>
    <scope>NUCLEOTIDE SEQUENCE [LARGE SCALE GENOMIC DNA]</scope>
    <source>
        <strain evidence="3 4">DSM 23819</strain>
    </source>
</reference>
<evidence type="ECO:0000256" key="1">
    <source>
        <dbReference type="SAM" id="MobiDB-lite"/>
    </source>
</evidence>